<dbReference type="InterPro" id="IPR029058">
    <property type="entry name" value="AB_hydrolase_fold"/>
</dbReference>
<evidence type="ECO:0000256" key="3">
    <source>
        <dbReference type="RuleBase" id="RU361235"/>
    </source>
</evidence>
<dbReference type="Gene3D" id="3.40.50.1820">
    <property type="entry name" value="alpha/beta hydrolase"/>
    <property type="match status" value="1"/>
</dbReference>
<dbReference type="InterPro" id="IPR002018">
    <property type="entry name" value="CarbesteraseB"/>
</dbReference>
<comment type="similarity">
    <text evidence="1 3">Belongs to the type-B carboxylesterase/lipase family.</text>
</comment>
<dbReference type="EC" id="3.1.1.-" evidence="3"/>
<dbReference type="AlphaFoldDB" id="A0A9P4IS48"/>
<gene>
    <name evidence="5" type="ORF">K461DRAFT_302992</name>
</gene>
<reference evidence="5" key="1">
    <citation type="journal article" date="2020" name="Stud. Mycol.">
        <title>101 Dothideomycetes genomes: a test case for predicting lifestyles and emergence of pathogens.</title>
        <authorList>
            <person name="Haridas S."/>
            <person name="Albert R."/>
            <person name="Binder M."/>
            <person name="Bloem J."/>
            <person name="Labutti K."/>
            <person name="Salamov A."/>
            <person name="Andreopoulos B."/>
            <person name="Baker S."/>
            <person name="Barry K."/>
            <person name="Bills G."/>
            <person name="Bluhm B."/>
            <person name="Cannon C."/>
            <person name="Castanera R."/>
            <person name="Culley D."/>
            <person name="Daum C."/>
            <person name="Ezra D."/>
            <person name="Gonzalez J."/>
            <person name="Henrissat B."/>
            <person name="Kuo A."/>
            <person name="Liang C."/>
            <person name="Lipzen A."/>
            <person name="Lutzoni F."/>
            <person name="Magnuson J."/>
            <person name="Mondo S."/>
            <person name="Nolan M."/>
            <person name="Ohm R."/>
            <person name="Pangilinan J."/>
            <person name="Park H.-J."/>
            <person name="Ramirez L."/>
            <person name="Alfaro M."/>
            <person name="Sun H."/>
            <person name="Tritt A."/>
            <person name="Yoshinaga Y."/>
            <person name="Zwiers L.-H."/>
            <person name="Turgeon B."/>
            <person name="Goodwin S."/>
            <person name="Spatafora J."/>
            <person name="Crous P."/>
            <person name="Grigoriev I."/>
        </authorList>
    </citation>
    <scope>NUCLEOTIDE SEQUENCE</scope>
    <source>
        <strain evidence="5">CBS 260.36</strain>
    </source>
</reference>
<evidence type="ECO:0000313" key="6">
    <source>
        <dbReference type="Proteomes" id="UP000799439"/>
    </source>
</evidence>
<evidence type="ECO:0000256" key="2">
    <source>
        <dbReference type="ARBA" id="ARBA00022801"/>
    </source>
</evidence>
<organism evidence="5 6">
    <name type="scientific">Myriangium duriaei CBS 260.36</name>
    <dbReference type="NCBI Taxonomy" id="1168546"/>
    <lineage>
        <taxon>Eukaryota</taxon>
        <taxon>Fungi</taxon>
        <taxon>Dikarya</taxon>
        <taxon>Ascomycota</taxon>
        <taxon>Pezizomycotina</taxon>
        <taxon>Dothideomycetes</taxon>
        <taxon>Dothideomycetidae</taxon>
        <taxon>Myriangiales</taxon>
        <taxon>Myriangiaceae</taxon>
        <taxon>Myriangium</taxon>
    </lineage>
</organism>
<evidence type="ECO:0000259" key="4">
    <source>
        <dbReference type="Pfam" id="PF00135"/>
    </source>
</evidence>
<evidence type="ECO:0000256" key="1">
    <source>
        <dbReference type="ARBA" id="ARBA00005964"/>
    </source>
</evidence>
<dbReference type="Pfam" id="PF00135">
    <property type="entry name" value="COesterase"/>
    <property type="match status" value="1"/>
</dbReference>
<proteinExistence type="inferred from homology"/>
<dbReference type="InterPro" id="IPR050309">
    <property type="entry name" value="Type-B_Carboxylest/Lipase"/>
</dbReference>
<dbReference type="EMBL" id="ML996096">
    <property type="protein sequence ID" value="KAF2147609.1"/>
    <property type="molecule type" value="Genomic_DNA"/>
</dbReference>
<comment type="caution">
    <text evidence="5">The sequence shown here is derived from an EMBL/GenBank/DDBJ whole genome shotgun (WGS) entry which is preliminary data.</text>
</comment>
<name>A0A9P4IS48_9PEZI</name>
<dbReference type="InterPro" id="IPR019826">
    <property type="entry name" value="Carboxylesterase_B_AS"/>
</dbReference>
<dbReference type="Proteomes" id="UP000799439">
    <property type="component" value="Unassembled WGS sequence"/>
</dbReference>
<protein>
    <recommendedName>
        <fullName evidence="3">Carboxylic ester hydrolase</fullName>
        <ecNumber evidence="3">3.1.1.-</ecNumber>
    </recommendedName>
</protein>
<accession>A0A9P4IS48</accession>
<evidence type="ECO:0000313" key="5">
    <source>
        <dbReference type="EMBL" id="KAF2147609.1"/>
    </source>
</evidence>
<dbReference type="GO" id="GO:0016787">
    <property type="term" value="F:hydrolase activity"/>
    <property type="evidence" value="ECO:0007669"/>
    <property type="project" value="UniProtKB-KW"/>
</dbReference>
<feature type="domain" description="Carboxylesterase type B" evidence="4">
    <location>
        <begin position="56"/>
        <end position="552"/>
    </location>
</feature>
<dbReference type="OrthoDB" id="408631at2759"/>
<sequence length="576" mass="61874">MDPRRKSRTILASISHSYLTQLRFTMLQHVLISLLAAAGTVSASTGHLKRASTVPFAKLNNGTVTGSTSSGVDSFYGIPYASPPIGQLRLKPPTPYNQKYPGGSFNASGTPNRCYQMSTPPGSTVTAPESEDCLTINIQRPAGTASNSKLPIVFWIYGGAFEFGSTSDNDGTGFVATSSGTLNAPIIYVAVNYRLGSFGFLGGKEIQADGSSNLGLRDQRLGLQWVAENIAAFGGDPTKVTIWGDSAGSWSVLDHLLINSGDNTYKDQPLFRGAIMNSGTVLPAEHIATGKAQIIYNNVVKSAGCSASVDTLSCLRTVNSTTLKVAGQTAPNLFSYRSLDISYLPRPDPKSKFFPTSPDVAVSLGLFAKVPLLIGDVEDEGTLFAQAQGNITTNDQLVSYLQSFFPVSGADQIPAIVATYANETTNGSPFRTGSENDIYPEYKRLSAILGDLAFTLTRRTYISTLSLLTPTWSFLDTHLYGTPVVGTYHQSDLAEIYNASPYPVTALSYRTYYTSFINYLNPNKISTTSPLVSWPQYTRLSPNLLNLTATGNSIIPDTFRAASGNAFKAAALQLKW</sequence>
<dbReference type="PROSITE" id="PS00122">
    <property type="entry name" value="CARBOXYLESTERASE_B_1"/>
    <property type="match status" value="1"/>
</dbReference>
<dbReference type="SUPFAM" id="SSF53474">
    <property type="entry name" value="alpha/beta-Hydrolases"/>
    <property type="match status" value="1"/>
</dbReference>
<keyword evidence="2 3" id="KW-0378">Hydrolase</keyword>
<keyword evidence="6" id="KW-1185">Reference proteome</keyword>
<dbReference type="PANTHER" id="PTHR11559">
    <property type="entry name" value="CARBOXYLESTERASE"/>
    <property type="match status" value="1"/>
</dbReference>